<gene>
    <name evidence="2" type="ORF">GHT07_17135</name>
</gene>
<proteinExistence type="predicted"/>
<feature type="region of interest" description="Disordered" evidence="1">
    <location>
        <begin position="1"/>
        <end position="38"/>
    </location>
</feature>
<dbReference type="Proteomes" id="UP000487350">
    <property type="component" value="Unassembled WGS sequence"/>
</dbReference>
<reference evidence="2 3" key="1">
    <citation type="submission" date="2019-11" db="EMBL/GenBank/DDBJ databases">
        <title>Caenimonas koreensis gen. nov., sp. nov., isolated from activated sludge.</title>
        <authorList>
            <person name="Seung H.R."/>
        </authorList>
    </citation>
    <scope>NUCLEOTIDE SEQUENCE [LARGE SCALE GENOMIC DNA]</scope>
    <source>
        <strain evidence="2 3">EMB320</strain>
    </source>
</reference>
<accession>A0A844AY91</accession>
<sequence>MPRPSLLRRAPARRFHFAPPRAQTGPPTSTPSSLRRGYQSLPSLHDKAFADVVFHLDTTRAGVLLQHPEPQELLADLQLCGRHMQSDPLAWQEAVRHIDRAMQSRQLSQQGSLALVMQTMRAARAFTGEMATPAFVSLLANMQPLDGLVLGTQQQDRIASFASAAVQLAAECLPSGGAAFFAMPTKRRIELFARFLEKLVDAACEMEMGIHEDDRELFVVEATGESRFAGRFDVLADSPDWPATARFSLGGPIGATDACSQPAEANSHFAMLIEVAVHEVIHACQNSLVDRSSFACDRSFSSDAQYHEALAALLGSCIADWASWVESGTQADAVPRTIWLPLPERPAWFSSWMARESLAKCGFFDVELRNVARMTHPMEREAIARLVGIRPRGAVTVSEDEQSAVRIVTEPFRFLDSQEDAALDARGHALSG</sequence>
<evidence type="ECO:0000256" key="1">
    <source>
        <dbReference type="SAM" id="MobiDB-lite"/>
    </source>
</evidence>
<comment type="caution">
    <text evidence="2">The sequence shown here is derived from an EMBL/GenBank/DDBJ whole genome shotgun (WGS) entry which is preliminary data.</text>
</comment>
<evidence type="ECO:0000313" key="2">
    <source>
        <dbReference type="EMBL" id="MRD49004.1"/>
    </source>
</evidence>
<evidence type="ECO:0000313" key="3">
    <source>
        <dbReference type="Proteomes" id="UP000487350"/>
    </source>
</evidence>
<dbReference type="AlphaFoldDB" id="A0A844AY91"/>
<name>A0A844AY91_9BURK</name>
<keyword evidence="3" id="KW-1185">Reference proteome</keyword>
<protein>
    <submittedName>
        <fullName evidence="2">Uncharacterized protein</fullName>
    </submittedName>
</protein>
<dbReference type="RefSeq" id="WP_153586315.1">
    <property type="nucleotide sequence ID" value="NZ_WJBU01000018.1"/>
</dbReference>
<dbReference type="EMBL" id="WJBU01000018">
    <property type="protein sequence ID" value="MRD49004.1"/>
    <property type="molecule type" value="Genomic_DNA"/>
</dbReference>
<organism evidence="2 3">
    <name type="scientific">Caenimonas koreensis DSM 17982</name>
    <dbReference type="NCBI Taxonomy" id="1121255"/>
    <lineage>
        <taxon>Bacteria</taxon>
        <taxon>Pseudomonadati</taxon>
        <taxon>Pseudomonadota</taxon>
        <taxon>Betaproteobacteria</taxon>
        <taxon>Burkholderiales</taxon>
        <taxon>Comamonadaceae</taxon>
        <taxon>Caenimonas</taxon>
    </lineage>
</organism>